<evidence type="ECO:0000256" key="1">
    <source>
        <dbReference type="SAM" id="MobiDB-lite"/>
    </source>
</evidence>
<feature type="compositionally biased region" description="Basic and acidic residues" evidence="1">
    <location>
        <begin position="101"/>
        <end position="110"/>
    </location>
</feature>
<dbReference type="Proteomes" id="UP001642464">
    <property type="component" value="Unassembled WGS sequence"/>
</dbReference>
<accession>A0ABP0J718</accession>
<feature type="region of interest" description="Disordered" evidence="1">
    <location>
        <begin position="1"/>
        <end position="46"/>
    </location>
</feature>
<proteinExistence type="predicted"/>
<reference evidence="2 3" key="1">
    <citation type="submission" date="2024-02" db="EMBL/GenBank/DDBJ databases">
        <authorList>
            <person name="Chen Y."/>
            <person name="Shah S."/>
            <person name="Dougan E. K."/>
            <person name="Thang M."/>
            <person name="Chan C."/>
        </authorList>
    </citation>
    <scope>NUCLEOTIDE SEQUENCE [LARGE SCALE GENOMIC DNA]</scope>
</reference>
<protein>
    <submittedName>
        <fullName evidence="2">Uncharacterized protein</fullName>
    </submittedName>
</protein>
<organism evidence="2 3">
    <name type="scientific">Durusdinium trenchii</name>
    <dbReference type="NCBI Taxonomy" id="1381693"/>
    <lineage>
        <taxon>Eukaryota</taxon>
        <taxon>Sar</taxon>
        <taxon>Alveolata</taxon>
        <taxon>Dinophyceae</taxon>
        <taxon>Suessiales</taxon>
        <taxon>Symbiodiniaceae</taxon>
        <taxon>Durusdinium</taxon>
    </lineage>
</organism>
<sequence>MTQRSWQPRNRPVPDPVEAEEEGDELAGTWQTPTTQSAPQVDWGWGDAGWETYEWEAIPTSLGPTRSARSLKTGVAEEEADAAEQIRSLENQIAALKKKSKDQSSAEKKSPRGVKTRGLLLTHVDDLILLTEPGLDKKMQQELHPVRPQYSTLHLQIRVNSGDVCPGEGRGVDLFRLQNRLESDPECFQRDDERLFYEATANLRTALLKACDKAGTAAREVGPMSLVLGSGRA</sequence>
<keyword evidence="3" id="KW-1185">Reference proteome</keyword>
<feature type="compositionally biased region" description="Polar residues" evidence="1">
    <location>
        <begin position="29"/>
        <end position="39"/>
    </location>
</feature>
<evidence type="ECO:0000313" key="2">
    <source>
        <dbReference type="EMBL" id="CAK9009999.1"/>
    </source>
</evidence>
<gene>
    <name evidence="2" type="ORF">SCF082_LOCUS10491</name>
</gene>
<dbReference type="EMBL" id="CAXAMM010006147">
    <property type="protein sequence ID" value="CAK9009999.1"/>
    <property type="molecule type" value="Genomic_DNA"/>
</dbReference>
<name>A0ABP0J718_9DINO</name>
<feature type="region of interest" description="Disordered" evidence="1">
    <location>
        <begin position="95"/>
        <end position="114"/>
    </location>
</feature>
<comment type="caution">
    <text evidence="2">The sequence shown here is derived from an EMBL/GenBank/DDBJ whole genome shotgun (WGS) entry which is preliminary data.</text>
</comment>
<evidence type="ECO:0000313" key="3">
    <source>
        <dbReference type="Proteomes" id="UP001642464"/>
    </source>
</evidence>